<dbReference type="Proteomes" id="UP000550707">
    <property type="component" value="Unassembled WGS sequence"/>
</dbReference>
<reference evidence="1 2" key="1">
    <citation type="journal article" date="2020" name="Nature">
        <title>Six reference-quality genomes reveal evolution of bat adaptations.</title>
        <authorList>
            <person name="Jebb D."/>
            <person name="Huang Z."/>
            <person name="Pippel M."/>
            <person name="Hughes G.M."/>
            <person name="Lavrichenko K."/>
            <person name="Devanna P."/>
            <person name="Winkler S."/>
            <person name="Jermiin L.S."/>
            <person name="Skirmuntt E.C."/>
            <person name="Katzourakis A."/>
            <person name="Burkitt-Gray L."/>
            <person name="Ray D.A."/>
            <person name="Sullivan K.A.M."/>
            <person name="Roscito J.G."/>
            <person name="Kirilenko B.M."/>
            <person name="Davalos L.M."/>
            <person name="Corthals A.P."/>
            <person name="Power M.L."/>
            <person name="Jones G."/>
            <person name="Ransome R.D."/>
            <person name="Dechmann D.K.N."/>
            <person name="Locatelli A.G."/>
            <person name="Puechmaille S.J."/>
            <person name="Fedrigo O."/>
            <person name="Jarvis E.D."/>
            <person name="Hiller M."/>
            <person name="Vernes S.C."/>
            <person name="Myers E.W."/>
            <person name="Teeling E.C."/>
        </authorList>
    </citation>
    <scope>NUCLEOTIDE SEQUENCE [LARGE SCALE GENOMIC DNA]</scope>
    <source>
        <strain evidence="1">MMolMol1</strain>
        <tissue evidence="1">Muscle</tissue>
    </source>
</reference>
<gene>
    <name evidence="1" type="ORF">HJG59_008349</name>
</gene>
<evidence type="ECO:0000313" key="1">
    <source>
        <dbReference type="EMBL" id="KAF6450455.1"/>
    </source>
</evidence>
<accession>A0A7J8FSG2</accession>
<proteinExistence type="predicted"/>
<sequence length="149" mass="15644">MSLVNVAHWLSINTCTKRLPVSFPVGAHAQVVGQVSSGGGHAGGGQSIFSLIDVLSLSLSPFLTLSLKINKGALASLAQRLECRPVVQRDPGSVPAKGVYLGCSLSPALVGRVGGSHSMCPFHIDVSLSLSSSLSFLLYLYRKWKNVLG</sequence>
<dbReference type="InParanoid" id="A0A7J8FSG2"/>
<comment type="caution">
    <text evidence="1">The sequence shown here is derived from an EMBL/GenBank/DDBJ whole genome shotgun (WGS) entry which is preliminary data.</text>
</comment>
<evidence type="ECO:0000313" key="2">
    <source>
        <dbReference type="Proteomes" id="UP000550707"/>
    </source>
</evidence>
<keyword evidence="2" id="KW-1185">Reference proteome</keyword>
<organism evidence="1 2">
    <name type="scientific">Molossus molossus</name>
    <name type="common">Pallas' mastiff bat</name>
    <name type="synonym">Vespertilio molossus</name>
    <dbReference type="NCBI Taxonomy" id="27622"/>
    <lineage>
        <taxon>Eukaryota</taxon>
        <taxon>Metazoa</taxon>
        <taxon>Chordata</taxon>
        <taxon>Craniata</taxon>
        <taxon>Vertebrata</taxon>
        <taxon>Euteleostomi</taxon>
        <taxon>Mammalia</taxon>
        <taxon>Eutheria</taxon>
        <taxon>Laurasiatheria</taxon>
        <taxon>Chiroptera</taxon>
        <taxon>Yangochiroptera</taxon>
        <taxon>Molossidae</taxon>
        <taxon>Molossus</taxon>
    </lineage>
</organism>
<dbReference type="AlphaFoldDB" id="A0A7J8FSG2"/>
<protein>
    <submittedName>
        <fullName evidence="1">Uncharacterized protein</fullName>
    </submittedName>
</protein>
<dbReference type="EMBL" id="JACASF010000011">
    <property type="protein sequence ID" value="KAF6450455.1"/>
    <property type="molecule type" value="Genomic_DNA"/>
</dbReference>
<name>A0A7J8FSG2_MOLMO</name>